<evidence type="ECO:0000313" key="2">
    <source>
        <dbReference type="Proteomes" id="UP000249748"/>
    </source>
</evidence>
<protein>
    <submittedName>
        <fullName evidence="1">Uncharacterized protein</fullName>
    </submittedName>
</protein>
<proteinExistence type="predicted"/>
<sequence>MHPIQKQPSRAACLACRARKIRCDGRHPCSRCSHKGLSCVYRPSRRGGFRHRAESSTHHNIAPHHSPHDPNVFPSVAQQSLPAPTQRPSISGEVVGDYDLSDIAHLLNPFSGIRNLDLGSIDGSGEVLVPDVEGNVYGTIGSAQSSHLRVYASEEEILDSYYIHIHPFLPILQPPLSDQITDRPVVVEVPSISTGSIDRSSLPHWPASALTLAISAVLVLIPLSQDSDAFSDSSVQSRRSYAQMYAEAAFSEVDKEMDRTCQVLLPRQAMASINLSQLSPVLALVLLSIYEYCQRGNVSRMRSRANQVVTAAMDLGLHCLGITAMEAPRRAWWSAMFVLYLSSVDQQVSPIITLDDPRITTPYPSFNTTLEPWPLLLQAEKTLITVWQIMDNNEAHPAMTTVSSNMSEKIQQLDSHIVTMMRQLEVTPSIEQFRTGPDARAVRNMLLIARLLIHLYGYDMIDTAVNLLTATSRARVRLHRYRAFMDIPLFLNKHCNIAAIQDKAEPAQLRSQPRFESFFPFTEEQSSSICLKSALAISRAFEDLGSRSSRYKLSASSHILPFFVCGAMQSSYVLLMTYYRLRAALISDQVSTYRHLLHQPESDTEIQDTERLLRELRQGVESILGSMESAKMFEGVSGIGQEIQAAYHAAFSANT</sequence>
<dbReference type="EMBL" id="KZ824536">
    <property type="protein sequence ID" value="RAK93484.1"/>
    <property type="molecule type" value="Genomic_DNA"/>
</dbReference>
<reference evidence="1" key="1">
    <citation type="submission" date="2018-02" db="EMBL/GenBank/DDBJ databases">
        <title>The genomes of Aspergillus section Nigri reveals drivers in fungal speciation.</title>
        <authorList>
            <consortium name="DOE Joint Genome Institute"/>
            <person name="Vesth T.C."/>
            <person name="Nybo J."/>
            <person name="Theobald S."/>
            <person name="Brandl J."/>
            <person name="Frisvad J.C."/>
            <person name="Nielsen K.F."/>
            <person name="Lyhne E.K."/>
            <person name="Kogle M.E."/>
            <person name="Kuo A."/>
            <person name="Riley R."/>
            <person name="Clum A."/>
            <person name="Nolan M."/>
            <person name="Lipzen A."/>
            <person name="Salamov A."/>
            <person name="Henrissat B."/>
            <person name="Wiebenga A."/>
            <person name="De vries R.P."/>
            <person name="Grigoriev I.V."/>
            <person name="Mortensen U.H."/>
            <person name="Andersen M.R."/>
            <person name="Baker S.E."/>
        </authorList>
    </citation>
    <scope>NUCLEOTIDE SEQUENCE</scope>
    <source>
        <strain evidence="1">CBS 115574</strain>
    </source>
</reference>
<evidence type="ECO:0000313" key="1">
    <source>
        <dbReference type="EMBL" id="RAK93484.1"/>
    </source>
</evidence>
<gene>
    <name evidence="1" type="ORF">BO79DRAFT_267639</name>
</gene>
<accession>A0ACD1IT76</accession>
<organism evidence="1 2">
    <name type="scientific">Aspergillus costaricaensis CBS 115574</name>
    <dbReference type="NCBI Taxonomy" id="1448317"/>
    <lineage>
        <taxon>Eukaryota</taxon>
        <taxon>Fungi</taxon>
        <taxon>Dikarya</taxon>
        <taxon>Ascomycota</taxon>
        <taxon>Pezizomycotina</taxon>
        <taxon>Eurotiomycetes</taxon>
        <taxon>Eurotiomycetidae</taxon>
        <taxon>Eurotiales</taxon>
        <taxon>Aspergillaceae</taxon>
        <taxon>Aspergillus</taxon>
        <taxon>Aspergillus subgen. Circumdati</taxon>
    </lineage>
</organism>
<keyword evidence="2" id="KW-1185">Reference proteome</keyword>
<name>A0ACD1IT76_9EURO</name>
<dbReference type="Proteomes" id="UP000249748">
    <property type="component" value="Unassembled WGS sequence"/>
</dbReference>